<organism evidence="2 3">
    <name type="scientific">Gymnopus androsaceus JB14</name>
    <dbReference type="NCBI Taxonomy" id="1447944"/>
    <lineage>
        <taxon>Eukaryota</taxon>
        <taxon>Fungi</taxon>
        <taxon>Dikarya</taxon>
        <taxon>Basidiomycota</taxon>
        <taxon>Agaricomycotina</taxon>
        <taxon>Agaricomycetes</taxon>
        <taxon>Agaricomycetidae</taxon>
        <taxon>Agaricales</taxon>
        <taxon>Marasmiineae</taxon>
        <taxon>Omphalotaceae</taxon>
        <taxon>Gymnopus</taxon>
    </lineage>
</organism>
<dbReference type="AlphaFoldDB" id="A0A6A4GZQ1"/>
<evidence type="ECO:0000256" key="1">
    <source>
        <dbReference type="SAM" id="MobiDB-lite"/>
    </source>
</evidence>
<feature type="region of interest" description="Disordered" evidence="1">
    <location>
        <begin position="44"/>
        <end position="91"/>
    </location>
</feature>
<sequence>MHMVKWVLRESKWIRRETEWSLRDDNSGVHGMVIQTSGDYEKAFHAKGKNRSDKEDKEEQWLSRHKGQNHKNSTDDEDNEESVQSGVQDDSTTMQQAVRVRMILFFAPSMNCETCKANNLSPRRKAVLDLFKSQVIRHIDIHNNALEALEFLTRLPLHYLGKLPDLNLLTCAPQWSKSHIIEYGSTLLWADILAMPIEDLAIVNRAVGMSNFFTHTDIVANWQTGGEPLKGSNPHINLISVFHNSADGLKLLEIQMGGHSGIILCT</sequence>
<dbReference type="Proteomes" id="UP000799118">
    <property type="component" value="Unassembled WGS sequence"/>
</dbReference>
<dbReference type="EMBL" id="ML769640">
    <property type="protein sequence ID" value="KAE9390963.1"/>
    <property type="molecule type" value="Genomic_DNA"/>
</dbReference>
<feature type="compositionally biased region" description="Basic and acidic residues" evidence="1">
    <location>
        <begin position="44"/>
        <end position="62"/>
    </location>
</feature>
<evidence type="ECO:0000313" key="3">
    <source>
        <dbReference type="Proteomes" id="UP000799118"/>
    </source>
</evidence>
<accession>A0A6A4GZQ1</accession>
<protein>
    <submittedName>
        <fullName evidence="2">Uncharacterized protein</fullName>
    </submittedName>
</protein>
<reference evidence="2" key="1">
    <citation type="journal article" date="2019" name="Environ. Microbiol.">
        <title>Fungal ecological strategies reflected in gene transcription - a case study of two litter decomposers.</title>
        <authorList>
            <person name="Barbi F."/>
            <person name="Kohler A."/>
            <person name="Barry K."/>
            <person name="Baskaran P."/>
            <person name="Daum C."/>
            <person name="Fauchery L."/>
            <person name="Ihrmark K."/>
            <person name="Kuo A."/>
            <person name="LaButti K."/>
            <person name="Lipzen A."/>
            <person name="Morin E."/>
            <person name="Grigoriev I.V."/>
            <person name="Henrissat B."/>
            <person name="Lindahl B."/>
            <person name="Martin F."/>
        </authorList>
    </citation>
    <scope>NUCLEOTIDE SEQUENCE</scope>
    <source>
        <strain evidence="2">JB14</strain>
    </source>
</reference>
<proteinExistence type="predicted"/>
<feature type="compositionally biased region" description="Polar residues" evidence="1">
    <location>
        <begin position="82"/>
        <end position="91"/>
    </location>
</feature>
<name>A0A6A4GZQ1_9AGAR</name>
<evidence type="ECO:0000313" key="2">
    <source>
        <dbReference type="EMBL" id="KAE9390963.1"/>
    </source>
</evidence>
<gene>
    <name evidence="2" type="ORF">BT96DRAFT_1001797</name>
</gene>
<keyword evidence="3" id="KW-1185">Reference proteome</keyword>